<feature type="domain" description="Extensin-like C-terminal" evidence="2">
    <location>
        <begin position="85"/>
        <end position="260"/>
    </location>
</feature>
<reference evidence="3 4" key="1">
    <citation type="submission" date="2022-09" db="EMBL/GenBank/DDBJ databases">
        <title>Chelativorans salina sp. nov., a novel slightly halophilic bacterium isolated from a saline lake sediment enrichment.</title>
        <authorList>
            <person name="Gao L."/>
            <person name="Fang B.-Z."/>
            <person name="Li W.-J."/>
        </authorList>
    </citation>
    <scope>NUCLEOTIDE SEQUENCE [LARGE SCALE GENOMIC DNA]</scope>
    <source>
        <strain evidence="3 4">EGI FJ00035</strain>
    </source>
</reference>
<proteinExistence type="predicted"/>
<dbReference type="Pfam" id="PF06904">
    <property type="entry name" value="Extensin-like_C"/>
    <property type="match status" value="1"/>
</dbReference>
<keyword evidence="1" id="KW-0732">Signal</keyword>
<evidence type="ECO:0000259" key="2">
    <source>
        <dbReference type="Pfam" id="PF06904"/>
    </source>
</evidence>
<dbReference type="InterPro" id="IPR009683">
    <property type="entry name" value="Extensin-like_C"/>
</dbReference>
<dbReference type="RefSeq" id="WP_260902306.1">
    <property type="nucleotide sequence ID" value="NZ_JAOCZP010000002.1"/>
</dbReference>
<protein>
    <submittedName>
        <fullName evidence="3">Extensin family protein</fullName>
    </submittedName>
</protein>
<evidence type="ECO:0000256" key="1">
    <source>
        <dbReference type="SAM" id="SignalP"/>
    </source>
</evidence>
<comment type="caution">
    <text evidence="3">The sequence shown here is derived from an EMBL/GenBank/DDBJ whole genome shotgun (WGS) entry which is preliminary data.</text>
</comment>
<organism evidence="3 4">
    <name type="scientific">Chelativorans salis</name>
    <dbReference type="NCBI Taxonomy" id="2978478"/>
    <lineage>
        <taxon>Bacteria</taxon>
        <taxon>Pseudomonadati</taxon>
        <taxon>Pseudomonadota</taxon>
        <taxon>Alphaproteobacteria</taxon>
        <taxon>Hyphomicrobiales</taxon>
        <taxon>Phyllobacteriaceae</taxon>
        <taxon>Chelativorans</taxon>
    </lineage>
</organism>
<dbReference type="Proteomes" id="UP001320831">
    <property type="component" value="Unassembled WGS sequence"/>
</dbReference>
<feature type="signal peptide" evidence="1">
    <location>
        <begin position="1"/>
        <end position="28"/>
    </location>
</feature>
<gene>
    <name evidence="3" type="ORF">N5A92_07420</name>
</gene>
<name>A0ABT2LJX6_9HYPH</name>
<evidence type="ECO:0000313" key="3">
    <source>
        <dbReference type="EMBL" id="MCT7374865.1"/>
    </source>
</evidence>
<dbReference type="PROSITE" id="PS51257">
    <property type="entry name" value="PROKAR_LIPOPROTEIN"/>
    <property type="match status" value="1"/>
</dbReference>
<evidence type="ECO:0000313" key="4">
    <source>
        <dbReference type="Proteomes" id="UP001320831"/>
    </source>
</evidence>
<accession>A0ABT2LJX6</accession>
<sequence>MRVFEWPRRRPRAAWTSLALLALTAVSACTVDTVLRPEVDVGTTTAAVSGSGLQNLVPSNPMMTSYPRFTLPRAPSSVMPADEVACRRELKRLGVTYRDLEPIDDGGACRIDYPVEVSGLSGGIEMKPAATLNCQMAATVARWTKNELAPAARWRYLSGIGTIRQGSSYSCRRIRGTSVASEHSKGNALDIMSIMLKNGKDIDVRRPGFFAFRQKSLLNKVRAKGCGYFTTVLGPGYDADHKDHFHFDIKDRNNGYRACR</sequence>
<keyword evidence="4" id="KW-1185">Reference proteome</keyword>
<feature type="chain" id="PRO_5046429354" evidence="1">
    <location>
        <begin position="29"/>
        <end position="260"/>
    </location>
</feature>
<dbReference type="EMBL" id="JAOCZP010000002">
    <property type="protein sequence ID" value="MCT7374865.1"/>
    <property type="molecule type" value="Genomic_DNA"/>
</dbReference>